<dbReference type="OrthoDB" id="3434684at2759"/>
<evidence type="ECO:0000256" key="1">
    <source>
        <dbReference type="SAM" id="Coils"/>
    </source>
</evidence>
<accession>A0A0D1ZWH7</accession>
<protein>
    <submittedName>
        <fullName evidence="3">Uncharacterized protein</fullName>
    </submittedName>
</protein>
<dbReference type="RefSeq" id="XP_016208259.1">
    <property type="nucleotide sequence ID" value="XM_016363907.1"/>
</dbReference>
<reference evidence="3 4" key="1">
    <citation type="submission" date="2015-01" db="EMBL/GenBank/DDBJ databases">
        <title>The Genome Sequence of Ochroconis gallopava CBS43764.</title>
        <authorList>
            <consortium name="The Broad Institute Genomics Platform"/>
            <person name="Cuomo C."/>
            <person name="de Hoog S."/>
            <person name="Gorbushina A."/>
            <person name="Stielow B."/>
            <person name="Teixiera M."/>
            <person name="Abouelleil A."/>
            <person name="Chapman S.B."/>
            <person name="Priest M."/>
            <person name="Young S.K."/>
            <person name="Wortman J."/>
            <person name="Nusbaum C."/>
            <person name="Birren B."/>
        </authorList>
    </citation>
    <scope>NUCLEOTIDE SEQUENCE [LARGE SCALE GENOMIC DNA]</scope>
    <source>
        <strain evidence="3 4">CBS 43764</strain>
    </source>
</reference>
<feature type="compositionally biased region" description="Basic and acidic residues" evidence="2">
    <location>
        <begin position="1"/>
        <end position="12"/>
    </location>
</feature>
<evidence type="ECO:0000313" key="3">
    <source>
        <dbReference type="EMBL" id="KIV98389.1"/>
    </source>
</evidence>
<gene>
    <name evidence="3" type="ORF">PV09_09772</name>
</gene>
<dbReference type="VEuPathDB" id="FungiDB:PV09_09772"/>
<feature type="region of interest" description="Disordered" evidence="2">
    <location>
        <begin position="1"/>
        <end position="21"/>
    </location>
</feature>
<dbReference type="HOGENOM" id="CLU_2039866_0_0_1"/>
<dbReference type="InParanoid" id="A0A0D1ZWH7"/>
<name>A0A0D1ZWH7_9PEZI</name>
<organism evidence="3 4">
    <name type="scientific">Verruconis gallopava</name>
    <dbReference type="NCBI Taxonomy" id="253628"/>
    <lineage>
        <taxon>Eukaryota</taxon>
        <taxon>Fungi</taxon>
        <taxon>Dikarya</taxon>
        <taxon>Ascomycota</taxon>
        <taxon>Pezizomycotina</taxon>
        <taxon>Dothideomycetes</taxon>
        <taxon>Pleosporomycetidae</taxon>
        <taxon>Venturiales</taxon>
        <taxon>Sympoventuriaceae</taxon>
        <taxon>Verruconis</taxon>
    </lineage>
</organism>
<proteinExistence type="predicted"/>
<dbReference type="EMBL" id="KN847700">
    <property type="protein sequence ID" value="KIV98389.1"/>
    <property type="molecule type" value="Genomic_DNA"/>
</dbReference>
<evidence type="ECO:0000256" key="2">
    <source>
        <dbReference type="SAM" id="MobiDB-lite"/>
    </source>
</evidence>
<sequence length="121" mass="14224">MDSDSDYDRETLDSDPPTPIEAGSFNLLTQRVEEFQRMHQLETIERLTIENNTMQNAIVQYQKLWCSTLELLEQALKALQMLQRAFQDCINEDVSAEEDWLKFWGIRKENHSQPYSPAGWI</sequence>
<dbReference type="GeneID" id="27317745"/>
<keyword evidence="4" id="KW-1185">Reference proteome</keyword>
<dbReference type="AlphaFoldDB" id="A0A0D1ZWH7"/>
<evidence type="ECO:0000313" key="4">
    <source>
        <dbReference type="Proteomes" id="UP000053259"/>
    </source>
</evidence>
<dbReference type="Proteomes" id="UP000053259">
    <property type="component" value="Unassembled WGS sequence"/>
</dbReference>
<keyword evidence="1" id="KW-0175">Coiled coil</keyword>
<feature type="coiled-coil region" evidence="1">
    <location>
        <begin position="44"/>
        <end position="92"/>
    </location>
</feature>